<evidence type="ECO:0000313" key="2">
    <source>
        <dbReference type="Proteomes" id="UP000886501"/>
    </source>
</evidence>
<comment type="caution">
    <text evidence="1">The sequence shown here is derived from an EMBL/GenBank/DDBJ whole genome shotgun (WGS) entry which is preliminary data.</text>
</comment>
<protein>
    <submittedName>
        <fullName evidence="1">Bromodomain-containing protein</fullName>
    </submittedName>
</protein>
<name>A0ACB6ZIB9_THEGA</name>
<evidence type="ECO:0000313" key="1">
    <source>
        <dbReference type="EMBL" id="KAF9649088.1"/>
    </source>
</evidence>
<reference evidence="1" key="1">
    <citation type="submission" date="2019-10" db="EMBL/GenBank/DDBJ databases">
        <authorList>
            <consortium name="DOE Joint Genome Institute"/>
            <person name="Kuo A."/>
            <person name="Miyauchi S."/>
            <person name="Kiss E."/>
            <person name="Drula E."/>
            <person name="Kohler A."/>
            <person name="Sanchez-Garcia M."/>
            <person name="Andreopoulos B."/>
            <person name="Barry K.W."/>
            <person name="Bonito G."/>
            <person name="Buee M."/>
            <person name="Carver A."/>
            <person name="Chen C."/>
            <person name="Cichocki N."/>
            <person name="Clum A."/>
            <person name="Culley D."/>
            <person name="Crous P.W."/>
            <person name="Fauchery L."/>
            <person name="Girlanda M."/>
            <person name="Hayes R."/>
            <person name="Keri Z."/>
            <person name="Labutti K."/>
            <person name="Lipzen A."/>
            <person name="Lombard V."/>
            <person name="Magnuson J."/>
            <person name="Maillard F."/>
            <person name="Morin E."/>
            <person name="Murat C."/>
            <person name="Nolan M."/>
            <person name="Ohm R."/>
            <person name="Pangilinan J."/>
            <person name="Pereira M."/>
            <person name="Perotto S."/>
            <person name="Peter M."/>
            <person name="Riley R."/>
            <person name="Sitrit Y."/>
            <person name="Stielow B."/>
            <person name="Szollosi G."/>
            <person name="Zifcakova L."/>
            <person name="Stursova M."/>
            <person name="Spatafora J.W."/>
            <person name="Tedersoo L."/>
            <person name="Vaario L.-M."/>
            <person name="Yamada A."/>
            <person name="Yan M."/>
            <person name="Wang P."/>
            <person name="Xu J."/>
            <person name="Bruns T."/>
            <person name="Baldrian P."/>
            <person name="Vilgalys R."/>
            <person name="Henrissat B."/>
            <person name="Grigoriev I.V."/>
            <person name="Hibbett D."/>
            <person name="Nagy L.G."/>
            <person name="Martin F.M."/>
        </authorList>
    </citation>
    <scope>NUCLEOTIDE SEQUENCE</scope>
    <source>
        <strain evidence="1">P2</strain>
    </source>
</reference>
<dbReference type="EMBL" id="MU118003">
    <property type="protein sequence ID" value="KAF9649088.1"/>
    <property type="molecule type" value="Genomic_DNA"/>
</dbReference>
<proteinExistence type="predicted"/>
<dbReference type="Proteomes" id="UP000886501">
    <property type="component" value="Unassembled WGS sequence"/>
</dbReference>
<accession>A0ACB6ZIB9</accession>
<gene>
    <name evidence="1" type="ORF">BDM02DRAFT_3095375</name>
</gene>
<keyword evidence="2" id="KW-1185">Reference proteome</keyword>
<organism evidence="1 2">
    <name type="scientific">Thelephora ganbajun</name>
    <name type="common">Ganba fungus</name>
    <dbReference type="NCBI Taxonomy" id="370292"/>
    <lineage>
        <taxon>Eukaryota</taxon>
        <taxon>Fungi</taxon>
        <taxon>Dikarya</taxon>
        <taxon>Basidiomycota</taxon>
        <taxon>Agaricomycotina</taxon>
        <taxon>Agaricomycetes</taxon>
        <taxon>Thelephorales</taxon>
        <taxon>Thelephoraceae</taxon>
        <taxon>Thelephora</taxon>
    </lineage>
</organism>
<reference evidence="1" key="2">
    <citation type="journal article" date="2020" name="Nat. Commun.">
        <title>Large-scale genome sequencing of mycorrhizal fungi provides insights into the early evolution of symbiotic traits.</title>
        <authorList>
            <person name="Miyauchi S."/>
            <person name="Kiss E."/>
            <person name="Kuo A."/>
            <person name="Drula E."/>
            <person name="Kohler A."/>
            <person name="Sanchez-Garcia M."/>
            <person name="Morin E."/>
            <person name="Andreopoulos B."/>
            <person name="Barry K.W."/>
            <person name="Bonito G."/>
            <person name="Buee M."/>
            <person name="Carver A."/>
            <person name="Chen C."/>
            <person name="Cichocki N."/>
            <person name="Clum A."/>
            <person name="Culley D."/>
            <person name="Crous P.W."/>
            <person name="Fauchery L."/>
            <person name="Girlanda M."/>
            <person name="Hayes R.D."/>
            <person name="Keri Z."/>
            <person name="LaButti K."/>
            <person name="Lipzen A."/>
            <person name="Lombard V."/>
            <person name="Magnuson J."/>
            <person name="Maillard F."/>
            <person name="Murat C."/>
            <person name="Nolan M."/>
            <person name="Ohm R.A."/>
            <person name="Pangilinan J."/>
            <person name="Pereira M.F."/>
            <person name="Perotto S."/>
            <person name="Peter M."/>
            <person name="Pfister S."/>
            <person name="Riley R."/>
            <person name="Sitrit Y."/>
            <person name="Stielow J.B."/>
            <person name="Szollosi G."/>
            <person name="Zifcakova L."/>
            <person name="Stursova M."/>
            <person name="Spatafora J.W."/>
            <person name="Tedersoo L."/>
            <person name="Vaario L.M."/>
            <person name="Yamada A."/>
            <person name="Yan M."/>
            <person name="Wang P."/>
            <person name="Xu J."/>
            <person name="Bruns T."/>
            <person name="Baldrian P."/>
            <person name="Vilgalys R."/>
            <person name="Dunand C."/>
            <person name="Henrissat B."/>
            <person name="Grigoriev I.V."/>
            <person name="Hibbett D."/>
            <person name="Nagy L.G."/>
            <person name="Martin F.M."/>
        </authorList>
    </citation>
    <scope>NUCLEOTIDE SEQUENCE</scope>
    <source>
        <strain evidence="1">P2</strain>
    </source>
</reference>
<sequence>MTNLDSPSVDSPATPINVASAPHVKIDTDFNEESDARHEPIPLKLEQASKIDQGPYKDALFPTVTPEVFFCLRTDVIVPIDPRHETPPGDVEMQEQGQEDGTTPPVLSPFPSAEGDHDQPSEEGAVDAHGEANGDVKDEAGHAPLPPTSPTPGVEEGSQETNADADESNAHLAPEDQPHPAKRARKHSDADAASVISNPTPPPASAPILNGITAHSSPPNPTPTHTQPPTSDLPGTALLTQAQYKFCVSTLKNLRKSRDARPFLVPVDIVVMNIPHYPEIVTHPMDFSTIEDKLKRSNPSNPDSNPEKPRYKTADQFIADVRLVFTNCVKFNGPEHTISLMGRRLEELFDKSIKNLPPPEEAKPAPVKKAPPPAPAPPPATTAPAKQRVPRRPSTSTPVIRRNESVSAGGNRPKREIHPPPSKDLPYADVPKKSRKARAAKDNLNAEQLKFCSKLLSDLHRKTHWNFASPFYEPVDWVSLGIPSYPKIIKEPMDLSTMRKKLDSHEYPNAQAFFADFKLMIRNCFHFNPPGTPVNMAGIELQRIFDDKWKNLPQSKPQPTYDDDMDAEDDDSEDDNQHRIAEMEKQIEAMRGTISALKQQKKEKPPKKAARQQPAPTPSSSKPAKAAASSSKKATTTKKSGKKSAAVPGDDDVLTFEQKKDLSEAIQTLDGQKLERVIQIIHEGVPEIRDSTEEIELEIDLLPANVLTKLYNFVIRPLKAAQPKRARTGKGTGTGGLKRKSMDEDVEAEKIRALEARMALFEKGTAAANNGGAGHVAGRANGGGSDRSSDSSDSSDSGSDSE</sequence>